<dbReference type="EMBL" id="AAGK01000004">
    <property type="protein sequence ID" value="EAN31794.1"/>
    <property type="molecule type" value="Genomic_DNA"/>
</dbReference>
<dbReference type="AlphaFoldDB" id="Q4N2B0"/>
<dbReference type="Proteomes" id="UP000001949">
    <property type="component" value="Unassembled WGS sequence"/>
</dbReference>
<feature type="compositionally biased region" description="Basic and acidic residues" evidence="1">
    <location>
        <begin position="39"/>
        <end position="49"/>
    </location>
</feature>
<dbReference type="RefSeq" id="XP_764077.1">
    <property type="nucleotide sequence ID" value="XM_758984.1"/>
</dbReference>
<dbReference type="InParanoid" id="Q4N2B0"/>
<sequence>MKRKLEEESINLIGRTAAERSLDRIYNRQRKELKKLKSKERDKNPHIEFNKPLPFPEVSNKDKPTKSDPDPTVKSEPVKRTVKEVLEDLRKKHIPNRNKFAKGVALLSKLSNSYFRESCKAETDVTHLEFFHVFSTVNDVFVREFSGVVPKDCFDEKAALSSLTDIIDYLLSFSSKADYGSAKTQSNNEAKSEQNVTKLSTEDKKLDRNHQNDGLKFTTEEILFLTLLKISFGYSSSLWYENDPFVFHTIVNNLKKFFEDFISETMNGFVLTDLNRPLSDGFDLPTRDELMTLQLKSFVRTLAVVFTFFDFPWSKSSLIPLFSTVYLKRELFDEADKTRISSWQSYINANRTKGAKCVLVKSIGESGFEVRDGREEKVVSVHGSQVWSDRHIGL</sequence>
<gene>
    <name evidence="2" type="ordered locus">TP04_0442</name>
</gene>
<accession>Q4N2B0</accession>
<name>Q4N2B0_THEPA</name>
<comment type="caution">
    <text evidence="2">The sequence shown here is derived from an EMBL/GenBank/DDBJ whole genome shotgun (WGS) entry which is preliminary data.</text>
</comment>
<feature type="region of interest" description="Disordered" evidence="1">
    <location>
        <begin position="33"/>
        <end position="78"/>
    </location>
</feature>
<keyword evidence="3" id="KW-1185">Reference proteome</keyword>
<dbReference type="VEuPathDB" id="PiroplasmaDB:TpMuguga_04g00442"/>
<feature type="region of interest" description="Disordered" evidence="1">
    <location>
        <begin position="179"/>
        <end position="203"/>
    </location>
</feature>
<dbReference type="KEGG" id="tpv:TP04_0442"/>
<evidence type="ECO:0000313" key="3">
    <source>
        <dbReference type="Proteomes" id="UP000001949"/>
    </source>
</evidence>
<reference evidence="2 3" key="1">
    <citation type="journal article" date="2005" name="Science">
        <title>Genome sequence of Theileria parva, a bovine pathogen that transforms lymphocytes.</title>
        <authorList>
            <person name="Gardner M.J."/>
            <person name="Bishop R."/>
            <person name="Shah T."/>
            <person name="de Villiers E.P."/>
            <person name="Carlton J.M."/>
            <person name="Hall N."/>
            <person name="Ren Q."/>
            <person name="Paulsen I.T."/>
            <person name="Pain A."/>
            <person name="Berriman M."/>
            <person name="Wilson R.J.M."/>
            <person name="Sato S."/>
            <person name="Ralph S.A."/>
            <person name="Mann D.J."/>
            <person name="Xiong Z."/>
            <person name="Shallom S.J."/>
            <person name="Weidman J."/>
            <person name="Jiang L."/>
            <person name="Lynn J."/>
            <person name="Weaver B."/>
            <person name="Shoaibi A."/>
            <person name="Domingo A.R."/>
            <person name="Wasawo D."/>
            <person name="Crabtree J."/>
            <person name="Wortman J.R."/>
            <person name="Haas B."/>
            <person name="Angiuoli S.V."/>
            <person name="Creasy T.H."/>
            <person name="Lu C."/>
            <person name="Suh B."/>
            <person name="Silva J.C."/>
            <person name="Utterback T.R."/>
            <person name="Feldblyum T.V."/>
            <person name="Pertea M."/>
            <person name="Allen J."/>
            <person name="Nierman W.C."/>
            <person name="Taracha E.L.N."/>
            <person name="Salzberg S.L."/>
            <person name="White O.R."/>
            <person name="Fitzhugh H.A."/>
            <person name="Morzaria S."/>
            <person name="Venter J.C."/>
            <person name="Fraser C.M."/>
            <person name="Nene V."/>
        </authorList>
    </citation>
    <scope>NUCLEOTIDE SEQUENCE [LARGE SCALE GENOMIC DNA]</scope>
    <source>
        <strain evidence="2 3">Muguga</strain>
    </source>
</reference>
<dbReference type="eggNOG" id="ENOG502SSZW">
    <property type="taxonomic scope" value="Eukaryota"/>
</dbReference>
<proteinExistence type="predicted"/>
<dbReference type="GeneID" id="3500489"/>
<evidence type="ECO:0000256" key="1">
    <source>
        <dbReference type="SAM" id="MobiDB-lite"/>
    </source>
</evidence>
<feature type="compositionally biased region" description="Basic and acidic residues" evidence="1">
    <location>
        <begin position="59"/>
        <end position="78"/>
    </location>
</feature>
<organism evidence="2 3">
    <name type="scientific">Theileria parva</name>
    <name type="common">East coast fever infection agent</name>
    <dbReference type="NCBI Taxonomy" id="5875"/>
    <lineage>
        <taxon>Eukaryota</taxon>
        <taxon>Sar</taxon>
        <taxon>Alveolata</taxon>
        <taxon>Apicomplexa</taxon>
        <taxon>Aconoidasida</taxon>
        <taxon>Piroplasmida</taxon>
        <taxon>Theileriidae</taxon>
        <taxon>Theileria</taxon>
    </lineage>
</organism>
<evidence type="ECO:0000313" key="2">
    <source>
        <dbReference type="EMBL" id="EAN31794.1"/>
    </source>
</evidence>
<feature type="compositionally biased region" description="Polar residues" evidence="1">
    <location>
        <begin position="182"/>
        <end position="199"/>
    </location>
</feature>
<dbReference type="OMA" id="CINYLNN"/>
<protein>
    <submittedName>
        <fullName evidence="2">Uncharacterized protein</fullName>
    </submittedName>
</protein>